<comment type="caution">
    <text evidence="3">The sequence shown here is derived from an EMBL/GenBank/DDBJ whole genome shotgun (WGS) entry which is preliminary data.</text>
</comment>
<dbReference type="RefSeq" id="WP_160632563.1">
    <property type="nucleotide sequence ID" value="NZ_WWNE01000005.1"/>
</dbReference>
<dbReference type="EMBL" id="WWNE01000005">
    <property type="protein sequence ID" value="NBG65613.1"/>
    <property type="molecule type" value="Genomic_DNA"/>
</dbReference>
<reference evidence="3 4" key="1">
    <citation type="submission" date="2019-12" db="EMBL/GenBank/DDBJ databases">
        <authorList>
            <person name="Zhao J."/>
        </authorList>
    </citation>
    <scope>NUCLEOTIDE SEQUENCE [LARGE SCALE GENOMIC DNA]</scope>
    <source>
        <strain evidence="3 4">S-15</strain>
    </source>
</reference>
<dbReference type="AlphaFoldDB" id="A0A6N9NI82"/>
<dbReference type="InterPro" id="IPR012867">
    <property type="entry name" value="DUF1648"/>
</dbReference>
<feature type="transmembrane region" description="Helical" evidence="1">
    <location>
        <begin position="20"/>
        <end position="37"/>
    </location>
</feature>
<organism evidence="3 4">
    <name type="scientific">Acidiluteibacter ferrifornacis</name>
    <dbReference type="NCBI Taxonomy" id="2692424"/>
    <lineage>
        <taxon>Bacteria</taxon>
        <taxon>Pseudomonadati</taxon>
        <taxon>Bacteroidota</taxon>
        <taxon>Flavobacteriia</taxon>
        <taxon>Flavobacteriales</taxon>
        <taxon>Cryomorphaceae</taxon>
        <taxon>Acidiluteibacter</taxon>
    </lineage>
</organism>
<dbReference type="Pfam" id="PF07853">
    <property type="entry name" value="DUF1648"/>
    <property type="match status" value="1"/>
</dbReference>
<evidence type="ECO:0000313" key="3">
    <source>
        <dbReference type="EMBL" id="NBG65613.1"/>
    </source>
</evidence>
<accession>A0A6N9NI82</accession>
<feature type="domain" description="DUF1648" evidence="2">
    <location>
        <begin position="23"/>
        <end position="69"/>
    </location>
</feature>
<feature type="transmembrane region" description="Helical" evidence="1">
    <location>
        <begin position="62"/>
        <end position="79"/>
    </location>
</feature>
<keyword evidence="1" id="KW-0812">Transmembrane</keyword>
<evidence type="ECO:0000313" key="4">
    <source>
        <dbReference type="Proteomes" id="UP000470771"/>
    </source>
</evidence>
<proteinExistence type="predicted"/>
<dbReference type="Proteomes" id="UP000470771">
    <property type="component" value="Unassembled WGS sequence"/>
</dbReference>
<keyword evidence="1" id="KW-0472">Membrane</keyword>
<evidence type="ECO:0000259" key="2">
    <source>
        <dbReference type="Pfam" id="PF07853"/>
    </source>
</evidence>
<gene>
    <name evidence="3" type="ORF">GQN54_05760</name>
</gene>
<keyword evidence="1" id="KW-1133">Transmembrane helix</keyword>
<keyword evidence="4" id="KW-1185">Reference proteome</keyword>
<protein>
    <submittedName>
        <fullName evidence="3">DUF1648 domain-containing protein</fullName>
    </submittedName>
</protein>
<name>A0A6N9NI82_9FLAO</name>
<feature type="transmembrane region" description="Helical" evidence="1">
    <location>
        <begin position="137"/>
        <end position="158"/>
    </location>
</feature>
<sequence length="168" mass="19532">MTRPKLNIEREFSDRIFDGLTLIFLIFLIAWPLYYYSDLSESIPTHYNSWGEPDKLSQKGKIWTLPILGVVMSVGLFILNRFPHLFNYPVQITKENAAQQYLKATQFIRKLNTIITASLFYIVYSTIQTALNEQNGLGVLFLPLFLLLIFISIGNYLYQALKKENRNV</sequence>
<feature type="transmembrane region" description="Helical" evidence="1">
    <location>
        <begin position="111"/>
        <end position="131"/>
    </location>
</feature>
<evidence type="ECO:0000256" key="1">
    <source>
        <dbReference type="SAM" id="Phobius"/>
    </source>
</evidence>